<feature type="compositionally biased region" description="Basic and acidic residues" evidence="2">
    <location>
        <begin position="1"/>
        <end position="10"/>
    </location>
</feature>
<evidence type="ECO:0000256" key="1">
    <source>
        <dbReference type="SAM" id="Coils"/>
    </source>
</evidence>
<reference evidence="3 4" key="1">
    <citation type="submission" date="2014-04" db="EMBL/GenBank/DDBJ databases">
        <title>Evolutionary Origins and Diversification of the Mycorrhizal Mutualists.</title>
        <authorList>
            <consortium name="DOE Joint Genome Institute"/>
            <consortium name="Mycorrhizal Genomics Consortium"/>
            <person name="Kohler A."/>
            <person name="Kuo A."/>
            <person name="Nagy L.G."/>
            <person name="Floudas D."/>
            <person name="Copeland A."/>
            <person name="Barry K.W."/>
            <person name="Cichocki N."/>
            <person name="Veneault-Fourrey C."/>
            <person name="LaButti K."/>
            <person name="Lindquist E.A."/>
            <person name="Lipzen A."/>
            <person name="Lundell T."/>
            <person name="Morin E."/>
            <person name="Murat C."/>
            <person name="Riley R."/>
            <person name="Ohm R."/>
            <person name="Sun H."/>
            <person name="Tunlid A."/>
            <person name="Henrissat B."/>
            <person name="Grigoriev I.V."/>
            <person name="Hibbett D.S."/>
            <person name="Martin F."/>
        </authorList>
    </citation>
    <scope>NUCLEOTIDE SEQUENCE [LARGE SCALE GENOMIC DNA]</scope>
    <source>
        <strain evidence="3 4">FD-317 M1</strain>
    </source>
</reference>
<protein>
    <recommendedName>
        <fullName evidence="5">No apical meristem-associated C-terminal domain-containing protein</fullName>
    </recommendedName>
</protein>
<gene>
    <name evidence="3" type="ORF">GYMLUDRAFT_65011</name>
</gene>
<dbReference type="AlphaFoldDB" id="A0A0D0C0I6"/>
<feature type="coiled-coil region" evidence="1">
    <location>
        <begin position="218"/>
        <end position="272"/>
    </location>
</feature>
<feature type="region of interest" description="Disordered" evidence="2">
    <location>
        <begin position="185"/>
        <end position="206"/>
    </location>
</feature>
<dbReference type="HOGENOM" id="CLU_877328_0_0_1"/>
<evidence type="ECO:0000256" key="2">
    <source>
        <dbReference type="SAM" id="MobiDB-lite"/>
    </source>
</evidence>
<proteinExistence type="predicted"/>
<dbReference type="Proteomes" id="UP000053593">
    <property type="component" value="Unassembled WGS sequence"/>
</dbReference>
<evidence type="ECO:0000313" key="4">
    <source>
        <dbReference type="Proteomes" id="UP000053593"/>
    </source>
</evidence>
<keyword evidence="1" id="KW-0175">Coiled coil</keyword>
<dbReference type="EMBL" id="KN834873">
    <property type="protein sequence ID" value="KIK51092.1"/>
    <property type="molecule type" value="Genomic_DNA"/>
</dbReference>
<keyword evidence="4" id="KW-1185">Reference proteome</keyword>
<feature type="region of interest" description="Disordered" evidence="2">
    <location>
        <begin position="1"/>
        <end position="31"/>
    </location>
</feature>
<name>A0A0D0C0I6_9AGAR</name>
<feature type="compositionally biased region" description="Polar residues" evidence="2">
    <location>
        <begin position="148"/>
        <end position="159"/>
    </location>
</feature>
<dbReference type="OrthoDB" id="3266275at2759"/>
<evidence type="ECO:0000313" key="3">
    <source>
        <dbReference type="EMBL" id="KIK51092.1"/>
    </source>
</evidence>
<evidence type="ECO:0008006" key="5">
    <source>
        <dbReference type="Google" id="ProtNLM"/>
    </source>
</evidence>
<feature type="region of interest" description="Disordered" evidence="2">
    <location>
        <begin position="140"/>
        <end position="163"/>
    </location>
</feature>
<sequence>MLAHITENETIKSGLFPGPGANVSTVKGGGPPKTKHQFKLFELTFGNQLKWQDELEIARDKSGGREASKVCKSLGSKIKNRLSKMAKLTCQITEALGETGEGIEAVNEIDMSKENHFMNVWNLGVLEALSSNYDNGTVGDTSKGDADINTNAEQSTTAATEEKLSDIDNDKDTLKFWPQNPHVLSKAKTAPQPGASKAVKLEEKKSQHRTKMDEFAEIAKEEEKMAQKEFELAKLKAELEITCTKGSTEVKLEKEKRKAEEFRLKLEAKERDKKVILICSQELLPPVRVLYLQAYGMDSDMTEGTTHDQYQMYNQMC</sequence>
<organism evidence="3 4">
    <name type="scientific">Collybiopsis luxurians FD-317 M1</name>
    <dbReference type="NCBI Taxonomy" id="944289"/>
    <lineage>
        <taxon>Eukaryota</taxon>
        <taxon>Fungi</taxon>
        <taxon>Dikarya</taxon>
        <taxon>Basidiomycota</taxon>
        <taxon>Agaricomycotina</taxon>
        <taxon>Agaricomycetes</taxon>
        <taxon>Agaricomycetidae</taxon>
        <taxon>Agaricales</taxon>
        <taxon>Marasmiineae</taxon>
        <taxon>Omphalotaceae</taxon>
        <taxon>Collybiopsis</taxon>
        <taxon>Collybiopsis luxurians</taxon>
    </lineage>
</organism>
<accession>A0A0D0C0I6</accession>